<sequence>MISNKSYNAITKTVKKVVQMLESHGIEHEVLGDSRTFAIAPSCSIHTQHCTIDIWKNEVKVNEKQSENLDHMIKMIQEGE</sequence>
<organism evidence="1 2">
    <name type="scientific">Paenibacillus tundrae</name>
    <dbReference type="NCBI Taxonomy" id="528187"/>
    <lineage>
        <taxon>Bacteria</taxon>
        <taxon>Bacillati</taxon>
        <taxon>Bacillota</taxon>
        <taxon>Bacilli</taxon>
        <taxon>Bacillales</taxon>
        <taxon>Paenibacillaceae</taxon>
        <taxon>Paenibacillus</taxon>
    </lineage>
</organism>
<dbReference type="Proteomes" id="UP001233836">
    <property type="component" value="Unassembled WGS sequence"/>
</dbReference>
<comment type="caution">
    <text evidence="1">The sequence shown here is derived from an EMBL/GenBank/DDBJ whole genome shotgun (WGS) entry which is preliminary data.</text>
</comment>
<reference evidence="1 2" key="1">
    <citation type="submission" date="2023-07" db="EMBL/GenBank/DDBJ databases">
        <title>Sorghum-associated microbial communities from plants grown in Nebraska, USA.</title>
        <authorList>
            <person name="Schachtman D."/>
        </authorList>
    </citation>
    <scope>NUCLEOTIDE SEQUENCE [LARGE SCALE GENOMIC DNA]</scope>
    <source>
        <strain evidence="1 2">DS1314</strain>
    </source>
</reference>
<evidence type="ECO:0000313" key="2">
    <source>
        <dbReference type="Proteomes" id="UP001233836"/>
    </source>
</evidence>
<dbReference type="EMBL" id="JAUSTI010000001">
    <property type="protein sequence ID" value="MDQ0168749.1"/>
    <property type="molecule type" value="Genomic_DNA"/>
</dbReference>
<name>A0ABT9W689_9BACL</name>
<proteinExistence type="predicted"/>
<evidence type="ECO:0000313" key="1">
    <source>
        <dbReference type="EMBL" id="MDQ0168749.1"/>
    </source>
</evidence>
<protein>
    <submittedName>
        <fullName evidence="1">Uncharacterized protein</fullName>
    </submittedName>
</protein>
<accession>A0ABT9W689</accession>
<dbReference type="RefSeq" id="WP_307212020.1">
    <property type="nucleotide sequence ID" value="NZ_JAUSTI010000001.1"/>
</dbReference>
<keyword evidence="2" id="KW-1185">Reference proteome</keyword>
<gene>
    <name evidence="1" type="ORF">J2T19_000186</name>
</gene>